<evidence type="ECO:0000313" key="2">
    <source>
        <dbReference type="EMBL" id="GAA1686742.1"/>
    </source>
</evidence>
<feature type="compositionally biased region" description="Basic and acidic residues" evidence="1">
    <location>
        <begin position="43"/>
        <end position="58"/>
    </location>
</feature>
<keyword evidence="3" id="KW-1185">Reference proteome</keyword>
<organism evidence="2 3">
    <name type="scientific">Glycomyces endophyticus</name>
    <dbReference type="NCBI Taxonomy" id="480996"/>
    <lineage>
        <taxon>Bacteria</taxon>
        <taxon>Bacillati</taxon>
        <taxon>Actinomycetota</taxon>
        <taxon>Actinomycetes</taxon>
        <taxon>Glycomycetales</taxon>
        <taxon>Glycomycetaceae</taxon>
        <taxon>Glycomyces</taxon>
    </lineage>
</organism>
<gene>
    <name evidence="2" type="ORF">GCM10009830_37810</name>
</gene>
<evidence type="ECO:0000256" key="1">
    <source>
        <dbReference type="SAM" id="MobiDB-lite"/>
    </source>
</evidence>
<protein>
    <submittedName>
        <fullName evidence="2">Uncharacterized protein</fullName>
    </submittedName>
</protein>
<evidence type="ECO:0000313" key="3">
    <source>
        <dbReference type="Proteomes" id="UP001499851"/>
    </source>
</evidence>
<reference evidence="3" key="1">
    <citation type="journal article" date="2019" name="Int. J. Syst. Evol. Microbiol.">
        <title>The Global Catalogue of Microorganisms (GCM) 10K type strain sequencing project: providing services to taxonomists for standard genome sequencing and annotation.</title>
        <authorList>
            <consortium name="The Broad Institute Genomics Platform"/>
            <consortium name="The Broad Institute Genome Sequencing Center for Infectious Disease"/>
            <person name="Wu L."/>
            <person name="Ma J."/>
        </authorList>
    </citation>
    <scope>NUCLEOTIDE SEQUENCE [LARGE SCALE GENOMIC DNA]</scope>
    <source>
        <strain evidence="3">JCM 16001</strain>
    </source>
</reference>
<comment type="caution">
    <text evidence="2">The sequence shown here is derived from an EMBL/GenBank/DDBJ whole genome shotgun (WGS) entry which is preliminary data.</text>
</comment>
<dbReference type="Proteomes" id="UP001499851">
    <property type="component" value="Unassembled WGS sequence"/>
</dbReference>
<dbReference type="EMBL" id="BAAAQF010000017">
    <property type="protein sequence ID" value="GAA1686742.1"/>
    <property type="molecule type" value="Genomic_DNA"/>
</dbReference>
<name>A0ABP4TEK0_9ACTN</name>
<accession>A0ABP4TEK0</accession>
<proteinExistence type="predicted"/>
<sequence length="58" mass="6163">MDLGMLLALYPPPRPLTPGAAARQARVSTVSADAATVLTCPARDTEPEPEAHPRKKEP</sequence>
<feature type="region of interest" description="Disordered" evidence="1">
    <location>
        <begin position="39"/>
        <end position="58"/>
    </location>
</feature>